<evidence type="ECO:0000313" key="1">
    <source>
        <dbReference type="EMBL" id="EKO33376.1"/>
    </source>
</evidence>
<evidence type="ECO:0000313" key="2">
    <source>
        <dbReference type="Proteomes" id="UP000006329"/>
    </source>
</evidence>
<dbReference type="EMBL" id="AHON02000051">
    <property type="protein sequence ID" value="EKO33376.1"/>
    <property type="molecule type" value="Genomic_DNA"/>
</dbReference>
<sequence length="41" mass="4724">MTLYYLAVVSSLELNSCLVILEIPVSIFDKPGSLQFFLRRF</sequence>
<dbReference type="Proteomes" id="UP000006329">
    <property type="component" value="Unassembled WGS sequence"/>
</dbReference>
<organism evidence="1 2">
    <name type="scientific">Leptospira santarosai str. MOR084</name>
    <dbReference type="NCBI Taxonomy" id="1049984"/>
    <lineage>
        <taxon>Bacteria</taxon>
        <taxon>Pseudomonadati</taxon>
        <taxon>Spirochaetota</taxon>
        <taxon>Spirochaetia</taxon>
        <taxon>Leptospirales</taxon>
        <taxon>Leptospiraceae</taxon>
        <taxon>Leptospira</taxon>
    </lineage>
</organism>
<dbReference type="AlphaFoldDB" id="A0A0E2BEP6"/>
<reference evidence="1" key="1">
    <citation type="submission" date="2012-10" db="EMBL/GenBank/DDBJ databases">
        <authorList>
            <person name="Harkins D.M."/>
            <person name="Durkin A.S."/>
            <person name="Brinkac L.M."/>
            <person name="Haft D.H."/>
            <person name="Selengut J.D."/>
            <person name="Sanka R."/>
            <person name="DePew J."/>
            <person name="Purushe J."/>
            <person name="Matthias M.A."/>
            <person name="Vinetz J.M."/>
            <person name="Sutton G.G."/>
            <person name="Nierman W.C."/>
            <person name="Fouts D.E."/>
        </authorList>
    </citation>
    <scope>NUCLEOTIDE SEQUENCE [LARGE SCALE GENOMIC DNA]</scope>
    <source>
        <strain evidence="1">MOR084</strain>
    </source>
</reference>
<protein>
    <submittedName>
        <fullName evidence="1">Uncharacterized protein</fullName>
    </submittedName>
</protein>
<gene>
    <name evidence="1" type="ORF">LEP1GSC179_2631</name>
</gene>
<name>A0A0E2BEP6_9LEPT</name>
<accession>A0A0E2BEP6</accession>
<proteinExistence type="predicted"/>
<keyword evidence="2" id="KW-1185">Reference proteome</keyword>
<comment type="caution">
    <text evidence="1">The sequence shown here is derived from an EMBL/GenBank/DDBJ whole genome shotgun (WGS) entry which is preliminary data.</text>
</comment>